<dbReference type="PANTHER" id="PTHR47643">
    <property type="entry name" value="TPR DOMAIN PROTEIN (AFU_ORTHOLOGUE AFUA_5G12710)"/>
    <property type="match status" value="1"/>
</dbReference>
<evidence type="ECO:0000313" key="3">
    <source>
        <dbReference type="EMBL" id="GBF88897.1"/>
    </source>
</evidence>
<feature type="domain" description="SET" evidence="2">
    <location>
        <begin position="78"/>
        <end position="340"/>
    </location>
</feature>
<feature type="compositionally biased region" description="Low complexity" evidence="1">
    <location>
        <begin position="36"/>
        <end position="55"/>
    </location>
</feature>
<dbReference type="InterPro" id="IPR053209">
    <property type="entry name" value="Gramillin-biosynth_MTr"/>
</dbReference>
<feature type="compositionally biased region" description="Low complexity" evidence="1">
    <location>
        <begin position="174"/>
        <end position="198"/>
    </location>
</feature>
<comment type="caution">
    <text evidence="3">The sequence shown here is derived from an EMBL/GenBank/DDBJ whole genome shotgun (WGS) entry which is preliminary data.</text>
</comment>
<feature type="region of interest" description="Disordered" evidence="1">
    <location>
        <begin position="1"/>
        <end position="68"/>
    </location>
</feature>
<reference evidence="3 4" key="1">
    <citation type="journal article" date="2018" name="Sci. Rep.">
        <title>Raphidocelis subcapitata (=Pseudokirchneriella subcapitata) provides an insight into genome evolution and environmental adaptations in the Sphaeropleales.</title>
        <authorList>
            <person name="Suzuki S."/>
            <person name="Yamaguchi H."/>
            <person name="Nakajima N."/>
            <person name="Kawachi M."/>
        </authorList>
    </citation>
    <scope>NUCLEOTIDE SEQUENCE [LARGE SCALE GENOMIC DNA]</scope>
    <source>
        <strain evidence="3 4">NIES-35</strain>
    </source>
</reference>
<dbReference type="AlphaFoldDB" id="A0A2V0NVD0"/>
<sequence length="682" mass="68658">MGATREPPANCDGWARPRADGIGAPVPLRRRRRQRSGASAAPSDGPGPAAGNGAALTQQPGTQPPDLSRLLTSRAFTPAPYVGPVAAAIVPGKRLGIVATRGAAVGEPLLVCARPLAALLGDPGAPPPNEELVGALLAAPLEPEQAAWLRLLHRGVGGEEGPGGAEGGEGGEAAGPTAAAAAGAEAAEAGAQEAGPGPSSRSDAQWAEDLAEANALLAGTWPAAEPGSSNGTGSGSDGDGGDPAAPAPPRLALLGVRYPLTPEQLERLVARCAYAERSEDAAAADLKELSPESVAGLWPEFALLNHSCAPNTCAAPFGNVLVVRAATPILAGEELTTCYLGEPRLAPIRARRAALRAGYGFHCQCARCVAEQRAFPTNWYPQDAELLGLEGASKAGATGGGGGGGGGGLVGVVLSAWQGLQLWFGFGAAAATRPAPSADNFVLQQLSDAAAEAAPEVQAAAAAPGRRTAVARRAAVLARAAAGRARLEAAVDGLPRPPAPAERRWLLASAYAWLRLEADALELFLSGGALPRDADIRAAAGAAPRRWLSGLLAAAADADADADGEGPQEDAERTEAAARRALRARQLVALSAAAAALDGVARGSELHLSTAVAALDAARALHGARSIEARAAELAAGVAHAARYGPLEPGTLADAIAARRRRLLGASLSRRMSILAWDAAEG</sequence>
<dbReference type="CDD" id="cd20071">
    <property type="entry name" value="SET_SMYD"/>
    <property type="match status" value="1"/>
</dbReference>
<evidence type="ECO:0000256" key="1">
    <source>
        <dbReference type="SAM" id="MobiDB-lite"/>
    </source>
</evidence>
<dbReference type="EMBL" id="BDRX01000007">
    <property type="protein sequence ID" value="GBF88897.1"/>
    <property type="molecule type" value="Genomic_DNA"/>
</dbReference>
<dbReference type="InterPro" id="IPR001214">
    <property type="entry name" value="SET_dom"/>
</dbReference>
<dbReference type="SUPFAM" id="SSF82199">
    <property type="entry name" value="SET domain"/>
    <property type="match status" value="1"/>
</dbReference>
<dbReference type="InParanoid" id="A0A2V0NVD0"/>
<feature type="region of interest" description="Disordered" evidence="1">
    <location>
        <begin position="158"/>
        <end position="204"/>
    </location>
</feature>
<dbReference type="PANTHER" id="PTHR47643:SF2">
    <property type="entry name" value="TPR DOMAIN PROTEIN (AFU_ORTHOLOGUE AFUA_5G12710)"/>
    <property type="match status" value="1"/>
</dbReference>
<name>A0A2V0NVD0_9CHLO</name>
<protein>
    <recommendedName>
        <fullName evidence="2">SET domain-containing protein</fullName>
    </recommendedName>
</protein>
<dbReference type="Proteomes" id="UP000247498">
    <property type="component" value="Unassembled WGS sequence"/>
</dbReference>
<feature type="compositionally biased region" description="Gly residues" evidence="1">
    <location>
        <begin position="158"/>
        <end position="173"/>
    </location>
</feature>
<dbReference type="InterPro" id="IPR046341">
    <property type="entry name" value="SET_dom_sf"/>
</dbReference>
<accession>A0A2V0NVD0</accession>
<evidence type="ECO:0000313" key="4">
    <source>
        <dbReference type="Proteomes" id="UP000247498"/>
    </source>
</evidence>
<dbReference type="OrthoDB" id="550912at2759"/>
<proteinExistence type="predicted"/>
<evidence type="ECO:0000259" key="2">
    <source>
        <dbReference type="PROSITE" id="PS50280"/>
    </source>
</evidence>
<gene>
    <name evidence="3" type="ORF">Rsub_01396</name>
</gene>
<organism evidence="3 4">
    <name type="scientific">Raphidocelis subcapitata</name>
    <dbReference type="NCBI Taxonomy" id="307507"/>
    <lineage>
        <taxon>Eukaryota</taxon>
        <taxon>Viridiplantae</taxon>
        <taxon>Chlorophyta</taxon>
        <taxon>core chlorophytes</taxon>
        <taxon>Chlorophyceae</taxon>
        <taxon>CS clade</taxon>
        <taxon>Sphaeropleales</taxon>
        <taxon>Selenastraceae</taxon>
        <taxon>Raphidocelis</taxon>
    </lineage>
</organism>
<dbReference type="STRING" id="307507.A0A2V0NVD0"/>
<dbReference type="Gene3D" id="2.170.270.10">
    <property type="entry name" value="SET domain"/>
    <property type="match status" value="1"/>
</dbReference>
<dbReference type="Pfam" id="PF00856">
    <property type="entry name" value="SET"/>
    <property type="match status" value="1"/>
</dbReference>
<keyword evidence="4" id="KW-1185">Reference proteome</keyword>
<feature type="region of interest" description="Disordered" evidence="1">
    <location>
        <begin position="221"/>
        <end position="249"/>
    </location>
</feature>
<dbReference type="PROSITE" id="PS50280">
    <property type="entry name" value="SET"/>
    <property type="match status" value="1"/>
</dbReference>